<evidence type="ECO:0000256" key="4">
    <source>
        <dbReference type="ARBA" id="ARBA00022643"/>
    </source>
</evidence>
<dbReference type="OrthoDB" id="9812105at2"/>
<dbReference type="Gene3D" id="3.40.109.10">
    <property type="entry name" value="NADH Oxidase"/>
    <property type="match status" value="1"/>
</dbReference>
<accession>W8GJQ8</accession>
<comment type="similarity">
    <text evidence="2">Belongs to the nitroreductase family.</text>
</comment>
<gene>
    <name evidence="7" type="ORF">X271_00351</name>
</gene>
<evidence type="ECO:0000313" key="7">
    <source>
        <dbReference type="EMBL" id="AHK22457.1"/>
    </source>
</evidence>
<organism evidence="7 8">
    <name type="scientific">Candidatus Hepatoplasma crinochetorum Av</name>
    <dbReference type="NCBI Taxonomy" id="1427984"/>
    <lineage>
        <taxon>Bacteria</taxon>
        <taxon>Bacillati</taxon>
        <taxon>Mycoplasmatota</taxon>
        <taxon>Mollicutes</taxon>
        <taxon>Candidatus Hepatoplasmataceae</taxon>
        <taxon>Candidatus Hepatoplasma</taxon>
    </lineage>
</organism>
<dbReference type="PANTHER" id="PTHR43673:SF2">
    <property type="entry name" value="NITROREDUCTASE"/>
    <property type="match status" value="1"/>
</dbReference>
<dbReference type="STRING" id="1427984.X271_00351"/>
<keyword evidence="4" id="KW-0288">FMN</keyword>
<feature type="domain" description="Nitroreductase" evidence="6">
    <location>
        <begin position="7"/>
        <end position="71"/>
    </location>
</feature>
<reference evidence="7 8" key="1">
    <citation type="journal article" date="2014" name="Genome Biol. Evol.">
        <title>Phylogenomics of "Candidatus Hepatoplasma crinochetorum," a Lineage of Mollicutes Associated with Noninsect Arthropods.</title>
        <authorList>
            <person name="Leclercq S."/>
            <person name="Dittmer J."/>
            <person name="Bouchon D."/>
            <person name="Cordaux R."/>
        </authorList>
    </citation>
    <scope>NUCLEOTIDE SEQUENCE [LARGE SCALE GENOMIC DNA]</scope>
    <source>
        <strain evidence="7 8">Av</strain>
    </source>
</reference>
<evidence type="ECO:0000259" key="6">
    <source>
        <dbReference type="Pfam" id="PF00881"/>
    </source>
</evidence>
<comment type="cofactor">
    <cofactor evidence="1">
        <name>FMN</name>
        <dbReference type="ChEBI" id="CHEBI:58210"/>
    </cofactor>
</comment>
<dbReference type="KEGG" id="hcr:X271_00351"/>
<evidence type="ECO:0000256" key="3">
    <source>
        <dbReference type="ARBA" id="ARBA00022630"/>
    </source>
</evidence>
<evidence type="ECO:0000256" key="5">
    <source>
        <dbReference type="ARBA" id="ARBA00023002"/>
    </source>
</evidence>
<dbReference type="GO" id="GO:0016491">
    <property type="term" value="F:oxidoreductase activity"/>
    <property type="evidence" value="ECO:0007669"/>
    <property type="project" value="UniProtKB-KW"/>
</dbReference>
<keyword evidence="3" id="KW-0285">Flavoprotein</keyword>
<dbReference type="PANTHER" id="PTHR43673">
    <property type="entry name" value="NAD(P)H NITROREDUCTASE YDGI-RELATED"/>
    <property type="match status" value="1"/>
</dbReference>
<evidence type="ECO:0000313" key="8">
    <source>
        <dbReference type="Proteomes" id="UP000019450"/>
    </source>
</evidence>
<dbReference type="HOGENOM" id="CLU_070764_4_1_14"/>
<dbReference type="EMBL" id="CP006932">
    <property type="protein sequence ID" value="AHK22457.1"/>
    <property type="molecule type" value="Genomic_DNA"/>
</dbReference>
<evidence type="ECO:0000256" key="1">
    <source>
        <dbReference type="ARBA" id="ARBA00001917"/>
    </source>
</evidence>
<name>W8GJQ8_9MOLU</name>
<evidence type="ECO:0000256" key="2">
    <source>
        <dbReference type="ARBA" id="ARBA00007118"/>
    </source>
</evidence>
<protein>
    <submittedName>
        <fullName evidence="7">Putative NAD(P)H nitroreductase</fullName>
        <ecNumber evidence="7">1.-.-.-</ecNumber>
    </submittedName>
</protein>
<dbReference type="RefSeq" id="WP_025208752.1">
    <property type="nucleotide sequence ID" value="NZ_CP006932.1"/>
</dbReference>
<dbReference type="SUPFAM" id="SSF55469">
    <property type="entry name" value="FMN-dependent nitroreductase-like"/>
    <property type="match status" value="1"/>
</dbReference>
<proteinExistence type="inferred from homology"/>
<dbReference type="eggNOG" id="COG0778">
    <property type="taxonomic scope" value="Bacteria"/>
</dbReference>
<keyword evidence="5 7" id="KW-0560">Oxidoreductase</keyword>
<dbReference type="InterPro" id="IPR000415">
    <property type="entry name" value="Nitroreductase-like"/>
</dbReference>
<keyword evidence="8" id="KW-1185">Reference proteome</keyword>
<sequence length="231" mass="26708">MDLLTQIKKRKATKEYNPNKKIAKETLKYIFNFINSAPTSMGIEHWRLLSVRSLDVKKKIVDGFMEGNKQKFLDSSDALIFITKNKEWFRDQKNHQELQKIIKAKSKAYMEEFSIKSSPEKINEIVEAEIKSLRTGKNLNVLVDDITEWSKRQAYIALGYTLVISALKDINSTPMEGFTEKLKELLLKEKLISKEESVSVCCLLGYIDNTKHPTIGNKQLRIDSKEKFTVK</sequence>
<dbReference type="InterPro" id="IPR029479">
    <property type="entry name" value="Nitroreductase"/>
</dbReference>
<dbReference type="Pfam" id="PF00881">
    <property type="entry name" value="Nitroreductase"/>
    <property type="match status" value="1"/>
</dbReference>
<dbReference type="Proteomes" id="UP000019450">
    <property type="component" value="Chromosome"/>
</dbReference>
<dbReference type="AlphaFoldDB" id="W8GJQ8"/>
<dbReference type="EC" id="1.-.-.-" evidence="7"/>